<dbReference type="Proteomes" id="UP001595961">
    <property type="component" value="Unassembled WGS sequence"/>
</dbReference>
<dbReference type="EMBL" id="JBHSGA010000011">
    <property type="protein sequence ID" value="MFC4526234.1"/>
    <property type="molecule type" value="Genomic_DNA"/>
</dbReference>
<keyword evidence="2" id="KW-1185">Reference proteome</keyword>
<proteinExistence type="predicted"/>
<reference evidence="2" key="1">
    <citation type="journal article" date="2019" name="Int. J. Syst. Evol. Microbiol.">
        <title>The Global Catalogue of Microorganisms (GCM) 10K type strain sequencing project: providing services to taxonomists for standard genome sequencing and annotation.</title>
        <authorList>
            <consortium name="The Broad Institute Genomics Platform"/>
            <consortium name="The Broad Institute Genome Sequencing Center for Infectious Disease"/>
            <person name="Wu L."/>
            <person name="Ma J."/>
        </authorList>
    </citation>
    <scope>NUCLEOTIDE SEQUENCE [LARGE SCALE GENOMIC DNA]</scope>
    <source>
        <strain evidence="2">CCM 4481</strain>
    </source>
</reference>
<dbReference type="RefSeq" id="WP_266150945.1">
    <property type="nucleotide sequence ID" value="NZ_CP064028.1"/>
</dbReference>
<organism evidence="1 2">
    <name type="scientific">Dyella halodurans</name>
    <dbReference type="NCBI Taxonomy" id="1920171"/>
    <lineage>
        <taxon>Bacteria</taxon>
        <taxon>Pseudomonadati</taxon>
        <taxon>Pseudomonadota</taxon>
        <taxon>Gammaproteobacteria</taxon>
        <taxon>Lysobacterales</taxon>
        <taxon>Rhodanobacteraceae</taxon>
        <taxon>Dyella</taxon>
    </lineage>
</organism>
<name>A0ABV9C171_9GAMM</name>
<protein>
    <submittedName>
        <fullName evidence="1">Uncharacterized protein</fullName>
    </submittedName>
</protein>
<evidence type="ECO:0000313" key="2">
    <source>
        <dbReference type="Proteomes" id="UP001595961"/>
    </source>
</evidence>
<sequence>MSRASEKQLDAALDAELKSNPGFADWFVSRTKFAGLGATYLWSRSNHPWGSVAHATVDEATGQTVTSIKESETDVLVVFETPDGMRFALHIENKTAAGSFEPLQPELYAPRARQWMGNPKYRSYTDYETVLVAPKVFYARNEAACGFFDRYVSHEEIGLFIPLFA</sequence>
<accession>A0ABV9C171</accession>
<evidence type="ECO:0000313" key="1">
    <source>
        <dbReference type="EMBL" id="MFC4526234.1"/>
    </source>
</evidence>
<gene>
    <name evidence="1" type="ORF">ACFO5W_06240</name>
</gene>
<comment type="caution">
    <text evidence="1">The sequence shown here is derived from an EMBL/GenBank/DDBJ whole genome shotgun (WGS) entry which is preliminary data.</text>
</comment>